<organism evidence="2 3">
    <name type="scientific">Candidatus Muproteobacteria bacterium RBG_16_60_9</name>
    <dbReference type="NCBI Taxonomy" id="1817755"/>
    <lineage>
        <taxon>Bacteria</taxon>
        <taxon>Pseudomonadati</taxon>
        <taxon>Pseudomonadota</taxon>
        <taxon>Candidatus Muproteobacteria</taxon>
    </lineage>
</organism>
<dbReference type="AlphaFoldDB" id="A0A1F6VHD1"/>
<proteinExistence type="predicted"/>
<dbReference type="Proteomes" id="UP000179076">
    <property type="component" value="Unassembled WGS sequence"/>
</dbReference>
<feature type="domain" description="Polymerase/histidinol phosphatase N-terminal" evidence="1">
    <location>
        <begin position="3"/>
        <end position="69"/>
    </location>
</feature>
<accession>A0A1F6VHD1</accession>
<comment type="caution">
    <text evidence="2">The sequence shown here is derived from an EMBL/GenBank/DDBJ whole genome shotgun (WGS) entry which is preliminary data.</text>
</comment>
<dbReference type="NCBIfam" id="NF038032">
    <property type="entry name" value="CehA_McbA_metalo"/>
    <property type="match status" value="1"/>
</dbReference>
<dbReference type="SUPFAM" id="SSF89550">
    <property type="entry name" value="PHP domain-like"/>
    <property type="match status" value="1"/>
</dbReference>
<dbReference type="Pfam" id="PF02811">
    <property type="entry name" value="PHP"/>
    <property type="match status" value="1"/>
</dbReference>
<dbReference type="Gene3D" id="3.20.20.140">
    <property type="entry name" value="Metal-dependent hydrolases"/>
    <property type="match status" value="1"/>
</dbReference>
<dbReference type="InterPro" id="IPR003141">
    <property type="entry name" value="Pol/His_phosphatase_N"/>
</dbReference>
<evidence type="ECO:0000259" key="1">
    <source>
        <dbReference type="SMART" id="SM00481"/>
    </source>
</evidence>
<keyword evidence="2" id="KW-0378">Hydrolase</keyword>
<dbReference type="InterPro" id="IPR052018">
    <property type="entry name" value="PHP_domain"/>
</dbReference>
<gene>
    <name evidence="2" type="ORF">A2W18_13855</name>
</gene>
<evidence type="ECO:0000313" key="3">
    <source>
        <dbReference type="Proteomes" id="UP000179076"/>
    </source>
</evidence>
<dbReference type="EMBL" id="MFSP01000030">
    <property type="protein sequence ID" value="OGI69030.1"/>
    <property type="molecule type" value="Genomic_DNA"/>
</dbReference>
<protein>
    <submittedName>
        <fullName evidence="2">Metal-dependent phosphohydrolase</fullName>
    </submittedName>
</protein>
<dbReference type="InterPro" id="IPR016195">
    <property type="entry name" value="Pol/histidinol_Pase-like"/>
</dbReference>
<evidence type="ECO:0000313" key="2">
    <source>
        <dbReference type="EMBL" id="OGI69030.1"/>
    </source>
</evidence>
<dbReference type="GO" id="GO:0035312">
    <property type="term" value="F:5'-3' DNA exonuclease activity"/>
    <property type="evidence" value="ECO:0007669"/>
    <property type="project" value="TreeGrafter"/>
</dbReference>
<dbReference type="Pfam" id="PF13263">
    <property type="entry name" value="PHP_C"/>
    <property type="match status" value="1"/>
</dbReference>
<reference evidence="2 3" key="1">
    <citation type="journal article" date="2016" name="Nat. Commun.">
        <title>Thousands of microbial genomes shed light on interconnected biogeochemical processes in an aquifer system.</title>
        <authorList>
            <person name="Anantharaman K."/>
            <person name="Brown C.T."/>
            <person name="Hug L.A."/>
            <person name="Sharon I."/>
            <person name="Castelle C.J."/>
            <person name="Probst A.J."/>
            <person name="Thomas B.C."/>
            <person name="Singh A."/>
            <person name="Wilkins M.J."/>
            <person name="Karaoz U."/>
            <person name="Brodie E.L."/>
            <person name="Williams K.H."/>
            <person name="Hubbard S.S."/>
            <person name="Banfield J.F."/>
        </authorList>
    </citation>
    <scope>NUCLEOTIDE SEQUENCE [LARGE SCALE GENOMIC DNA]</scope>
</reference>
<dbReference type="GO" id="GO:0004534">
    <property type="term" value="F:5'-3' RNA exonuclease activity"/>
    <property type="evidence" value="ECO:0007669"/>
    <property type="project" value="TreeGrafter"/>
</dbReference>
<dbReference type="InterPro" id="IPR004013">
    <property type="entry name" value="PHP_dom"/>
</dbReference>
<dbReference type="PANTHER" id="PTHR42924">
    <property type="entry name" value="EXONUCLEASE"/>
    <property type="match status" value="1"/>
</dbReference>
<dbReference type="CDD" id="cd07432">
    <property type="entry name" value="PHP_HisPPase"/>
    <property type="match status" value="1"/>
</dbReference>
<dbReference type="SMART" id="SM00481">
    <property type="entry name" value="POLIIIAc"/>
    <property type="match status" value="1"/>
</dbReference>
<dbReference type="PANTHER" id="PTHR42924:SF3">
    <property type="entry name" value="POLYMERASE_HISTIDINOL PHOSPHATASE N-TERMINAL DOMAIN-CONTAINING PROTEIN"/>
    <property type="match status" value="1"/>
</dbReference>
<name>A0A1F6VHD1_9PROT</name>
<sequence>MWIDTHCHTKYSYDNWLEPVDLVRRARELGLAGVVVTEHHSHDISAPVERIGRDEGVLVLRGVEISTDQGHLLAYGVVDDGWNTWGRDTYLPMREVIERVLTLGGICVPAHPYRKIGVASLLDDIHRLPDIAAVETHNGCNREVDNCLALAAAVSLKLPTLGGSDCHKANAVGRCATEFLQPVTDMSSFIAAIRAGACRGDYYPSAHAQQNRGTA</sequence>